<feature type="coiled-coil region" evidence="3">
    <location>
        <begin position="292"/>
        <end position="375"/>
    </location>
</feature>
<feature type="compositionally biased region" description="Low complexity" evidence="4">
    <location>
        <begin position="269"/>
        <end position="282"/>
    </location>
</feature>
<evidence type="ECO:0000313" key="7">
    <source>
        <dbReference type="RefSeq" id="XP_070637218.1"/>
    </source>
</evidence>
<gene>
    <name evidence="7" type="primary">JAKMIP3</name>
</gene>
<protein>
    <submittedName>
        <fullName evidence="7">Janus kinase and microtubule-interacting protein 3 isoform X1</fullName>
    </submittedName>
</protein>
<dbReference type="Pfam" id="PF16034">
    <property type="entry name" value="JAKMIP_CC3"/>
    <property type="match status" value="1"/>
</dbReference>
<feature type="domain" description="Janus kinase and microtubule-interacting protein C-terminal" evidence="5">
    <location>
        <begin position="429"/>
        <end position="626"/>
    </location>
</feature>
<keyword evidence="7" id="KW-0418">Kinase</keyword>
<evidence type="ECO:0000256" key="2">
    <source>
        <dbReference type="ARBA" id="ARBA00023054"/>
    </source>
</evidence>
<dbReference type="RefSeq" id="XP_070637218.1">
    <property type="nucleotide sequence ID" value="XM_070781117.1"/>
</dbReference>
<evidence type="ECO:0000259" key="5">
    <source>
        <dbReference type="Pfam" id="PF16034"/>
    </source>
</evidence>
<feature type="region of interest" description="Disordered" evidence="4">
    <location>
        <begin position="250"/>
        <end position="290"/>
    </location>
</feature>
<feature type="coiled-coil region" evidence="3">
    <location>
        <begin position="694"/>
        <end position="721"/>
    </location>
</feature>
<evidence type="ECO:0000256" key="1">
    <source>
        <dbReference type="ARBA" id="ARBA00005239"/>
    </source>
</evidence>
<evidence type="ECO:0000313" key="6">
    <source>
        <dbReference type="Proteomes" id="UP001652663"/>
    </source>
</evidence>
<dbReference type="Proteomes" id="UP001652663">
    <property type="component" value="Chromosome 26"/>
</dbReference>
<feature type="coiled-coil region" evidence="3">
    <location>
        <begin position="496"/>
        <end position="619"/>
    </location>
</feature>
<keyword evidence="6" id="KW-1185">Reference proteome</keyword>
<feature type="compositionally biased region" description="Polar residues" evidence="4">
    <location>
        <begin position="467"/>
        <end position="484"/>
    </location>
</feature>
<reference evidence="7" key="1">
    <citation type="submission" date="2025-08" db="UniProtKB">
        <authorList>
            <consortium name="RefSeq"/>
        </authorList>
    </citation>
    <scope>IDENTIFICATION</scope>
    <source>
        <tissue evidence="7">Blood</tissue>
    </source>
</reference>
<dbReference type="PANTHER" id="PTHR18935">
    <property type="entry name" value="GOLGIN SUBFAMILY A MEMBER 4-LIKE ISOFORM X1"/>
    <property type="match status" value="1"/>
</dbReference>
<dbReference type="InterPro" id="IPR024836">
    <property type="entry name" value="JAKMIP"/>
</dbReference>
<dbReference type="InterPro" id="IPR031994">
    <property type="entry name" value="JAKMIP_C"/>
</dbReference>
<keyword evidence="2 3" id="KW-0175">Coiled coil</keyword>
<sequence>MSKKGAGGRSKGDKAEVLAALQAANEDLRAKLTEIQIELQQEKSKVGRVEREKNQELRQAREHEQHKSAVLLTELRTKLHEEKMKELQALREALLRQHEAELLRVIRTKDSENQRLQALLHAVRDGGPDRARTVLLSEAKEEAKKGFEVEKVKMQQEISELKGAKRQVEEALTLVIRADKIKAAEIRSVYHLHQEEISRIKKECEREIRRLMEEIKFKDRAVFVLERELGVQAGHAQRLQLQKEALDEQLSQVKETDRHPGSPRRELPHASGAGDASDHSGSPEQQLDEKDARRFQLKIAELSAIIRKLEDRNALLSEERNELLKRVREAESQYKPLLDKNKRLTRKNEDLSHSLRRMENKLKFVTQENIEMRQRAGIIRRPSSLNDLDQSQDERDVDFLKLQIVEQQHLIDELSKTLETAGYVKSVLERDKLLRYRKQRKKMAKLPKKPVVVETFFGYDEEASLESDGSSISYQTDRTDQTPCTPDDDLEEGMAKEETELRFRQLTMEYQALQRAYALLQEQVGGTLDAEREVKTREQLQADAQRAQARIEDLQKALAEQGQDMKWIEEKQALFRRNQELVEKIKQMETEEARLKHEVQDAKDQNELLEFRILELEERERKSPAITFHHTPFVDGKSPLQAYCEAEGVTDILVSELMKKLDLLGDNAVSNLTNEEQVVVIQARTVLTLAEKWLQQIEETESALQRKMVDLESEKELFSKQKGYLDEELDYRKQCLDQAHKRILELEAMLYDALQQEAGAKVAELLSEEEREKLGVAVEQWKRQVMSELRERDAQILRERMELLQLAQQRIKELEERIEAQKRQIKELEEKDVSMASGGLSWWLSSREPACNAGDVGSIPRLGRSPGEGNGNPLHILAWETPCTEEPSGLQSRGSQRVGRD</sequence>
<dbReference type="PANTHER" id="PTHR18935:SF9">
    <property type="entry name" value="JANUS KINASE AND MICROTUBULE-INTERACTING PROTEIN 3"/>
    <property type="match status" value="1"/>
</dbReference>
<name>A0ABM4RNU1_BOSIN</name>
<feature type="compositionally biased region" description="Basic and acidic residues" evidence="4">
    <location>
        <begin position="254"/>
        <end position="268"/>
    </location>
</feature>
<proteinExistence type="inferred from homology"/>
<organism evidence="6 7">
    <name type="scientific">Bos indicus</name>
    <name type="common">Zebu</name>
    <dbReference type="NCBI Taxonomy" id="9915"/>
    <lineage>
        <taxon>Eukaryota</taxon>
        <taxon>Metazoa</taxon>
        <taxon>Chordata</taxon>
        <taxon>Craniata</taxon>
        <taxon>Vertebrata</taxon>
        <taxon>Euteleostomi</taxon>
        <taxon>Mammalia</taxon>
        <taxon>Eutheria</taxon>
        <taxon>Laurasiatheria</taxon>
        <taxon>Artiodactyla</taxon>
        <taxon>Ruminantia</taxon>
        <taxon>Pecora</taxon>
        <taxon>Bovidae</taxon>
        <taxon>Bovinae</taxon>
        <taxon>Bos</taxon>
    </lineage>
</organism>
<comment type="similarity">
    <text evidence="1">Belongs to the JAKMIP family.</text>
</comment>
<dbReference type="GeneID" id="109553202"/>
<evidence type="ECO:0000256" key="4">
    <source>
        <dbReference type="SAM" id="MobiDB-lite"/>
    </source>
</evidence>
<dbReference type="GO" id="GO:0016301">
    <property type="term" value="F:kinase activity"/>
    <property type="evidence" value="ECO:0007669"/>
    <property type="project" value="UniProtKB-KW"/>
</dbReference>
<feature type="coiled-coil region" evidence="3">
    <location>
        <begin position="797"/>
        <end position="831"/>
    </location>
</feature>
<evidence type="ECO:0000256" key="3">
    <source>
        <dbReference type="SAM" id="Coils"/>
    </source>
</evidence>
<feature type="region of interest" description="Disordered" evidence="4">
    <location>
        <begin position="467"/>
        <end position="490"/>
    </location>
</feature>
<feature type="region of interest" description="Disordered" evidence="4">
    <location>
        <begin position="43"/>
        <end position="64"/>
    </location>
</feature>
<feature type="region of interest" description="Disordered" evidence="4">
    <location>
        <begin position="881"/>
        <end position="901"/>
    </location>
</feature>
<keyword evidence="7" id="KW-0808">Transferase</keyword>
<accession>A0ABM4RNU1</accession>